<dbReference type="PANTHER" id="PTHR46847:SF1">
    <property type="entry name" value="D-ALLOSE-BINDING PERIPLASMIC PROTEIN-RELATED"/>
    <property type="match status" value="1"/>
</dbReference>
<dbReference type="Gene3D" id="3.40.50.2300">
    <property type="match status" value="2"/>
</dbReference>
<evidence type="ECO:0000313" key="6">
    <source>
        <dbReference type="EMBL" id="TNM38477.1"/>
    </source>
</evidence>
<dbReference type="GO" id="GO:0030313">
    <property type="term" value="C:cell envelope"/>
    <property type="evidence" value="ECO:0007669"/>
    <property type="project" value="UniProtKB-SubCell"/>
</dbReference>
<evidence type="ECO:0000259" key="5">
    <source>
        <dbReference type="Pfam" id="PF13407"/>
    </source>
</evidence>
<feature type="chain" id="PRO_5038568891" evidence="4">
    <location>
        <begin position="21"/>
        <end position="337"/>
    </location>
</feature>
<comment type="similarity">
    <text evidence="2">Belongs to the bacterial solute-binding protein 2 family.</text>
</comment>
<dbReference type="OrthoDB" id="9813037at2"/>
<protein>
    <submittedName>
        <fullName evidence="6">Sugar ABC transporter substrate-binding protein</fullName>
    </submittedName>
</protein>
<dbReference type="InterPro" id="IPR028082">
    <property type="entry name" value="Peripla_BP_I"/>
</dbReference>
<dbReference type="GO" id="GO:0030246">
    <property type="term" value="F:carbohydrate binding"/>
    <property type="evidence" value="ECO:0007669"/>
    <property type="project" value="UniProtKB-ARBA"/>
</dbReference>
<dbReference type="PANTHER" id="PTHR46847">
    <property type="entry name" value="D-ALLOSE-BINDING PERIPLASMIC PROTEIN-RELATED"/>
    <property type="match status" value="1"/>
</dbReference>
<dbReference type="Proteomes" id="UP000313231">
    <property type="component" value="Unassembled WGS sequence"/>
</dbReference>
<organism evidence="6 7">
    <name type="scientific">Nocardioides albidus</name>
    <dbReference type="NCBI Taxonomy" id="1517589"/>
    <lineage>
        <taxon>Bacteria</taxon>
        <taxon>Bacillati</taxon>
        <taxon>Actinomycetota</taxon>
        <taxon>Actinomycetes</taxon>
        <taxon>Propionibacteriales</taxon>
        <taxon>Nocardioidaceae</taxon>
        <taxon>Nocardioides</taxon>
    </lineage>
</organism>
<gene>
    <name evidence="6" type="ORF">FHP29_14625</name>
</gene>
<dbReference type="AlphaFoldDB" id="A0A5C4VRJ8"/>
<feature type="signal peptide" evidence="4">
    <location>
        <begin position="1"/>
        <end position="20"/>
    </location>
</feature>
<dbReference type="SUPFAM" id="SSF53822">
    <property type="entry name" value="Periplasmic binding protein-like I"/>
    <property type="match status" value="1"/>
</dbReference>
<dbReference type="PROSITE" id="PS51257">
    <property type="entry name" value="PROKAR_LIPOPROTEIN"/>
    <property type="match status" value="1"/>
</dbReference>
<evidence type="ECO:0000256" key="4">
    <source>
        <dbReference type="SAM" id="SignalP"/>
    </source>
</evidence>
<evidence type="ECO:0000313" key="7">
    <source>
        <dbReference type="Proteomes" id="UP000313231"/>
    </source>
</evidence>
<dbReference type="CDD" id="cd01536">
    <property type="entry name" value="PBP1_ABC_sugar_binding-like"/>
    <property type="match status" value="1"/>
</dbReference>
<evidence type="ECO:0000256" key="3">
    <source>
        <dbReference type="ARBA" id="ARBA00022729"/>
    </source>
</evidence>
<reference evidence="6 7" key="1">
    <citation type="journal article" date="2016" name="Int. J. Syst. Evol. Microbiol.">
        <title>Nocardioides albidus sp. nov., an actinobacterium isolated from garden soil.</title>
        <authorList>
            <person name="Singh H."/>
            <person name="Du J."/>
            <person name="Trinh H."/>
            <person name="Won K."/>
            <person name="Yang J.E."/>
            <person name="Yin C."/>
            <person name="Kook M."/>
            <person name="Yi T.H."/>
        </authorList>
    </citation>
    <scope>NUCLEOTIDE SEQUENCE [LARGE SCALE GENOMIC DNA]</scope>
    <source>
        <strain evidence="6 7">CCTCC AB 2015297</strain>
    </source>
</reference>
<evidence type="ECO:0000256" key="2">
    <source>
        <dbReference type="ARBA" id="ARBA00007639"/>
    </source>
</evidence>
<accession>A0A5C4VRJ8</accession>
<keyword evidence="7" id="KW-1185">Reference proteome</keyword>
<sequence length="337" mass="34985">MKRLTTAVLGIALLATATTACSEGAGGSGGGDGKKVIGVMSLISADQAVSRLEAAIKREAKEKGFEVKIIDANYDPQKEYAAIQTFVSQKVDGIINIAGDNSALAGAFRAAKAADIPVVSINAGDSVEGVSVNRAYPDTDLGKQMAEDFFTGVKALGVANPVVVEQVLPEASPCRRREAGFDEAAKGHSDVKIVKYHINGTNAAADADTWTKQYLAGHDNVVGILSCWDVPAVAAAKAAQGAGRTPKDFIVAGFNGTTPAIELLNDAESVLTMTAGFAGAAPGKGAVDDIADILDGGSPDKEPDIEVGVFTKSEHPEGDAIELDVWLPEGWPTKYWE</sequence>
<evidence type="ECO:0000256" key="1">
    <source>
        <dbReference type="ARBA" id="ARBA00004196"/>
    </source>
</evidence>
<keyword evidence="3 4" id="KW-0732">Signal</keyword>
<feature type="domain" description="Periplasmic binding protein" evidence="5">
    <location>
        <begin position="45"/>
        <end position="296"/>
    </location>
</feature>
<dbReference type="RefSeq" id="WP_139623589.1">
    <property type="nucleotide sequence ID" value="NZ_VDMP01000025.1"/>
</dbReference>
<comment type="caution">
    <text evidence="6">The sequence shown here is derived from an EMBL/GenBank/DDBJ whole genome shotgun (WGS) entry which is preliminary data.</text>
</comment>
<proteinExistence type="inferred from homology"/>
<dbReference type="EMBL" id="VDMP01000025">
    <property type="protein sequence ID" value="TNM38477.1"/>
    <property type="molecule type" value="Genomic_DNA"/>
</dbReference>
<name>A0A5C4VRJ8_9ACTN</name>
<dbReference type="Pfam" id="PF13407">
    <property type="entry name" value="Peripla_BP_4"/>
    <property type="match status" value="1"/>
</dbReference>
<dbReference type="InterPro" id="IPR025997">
    <property type="entry name" value="SBP_2_dom"/>
</dbReference>
<comment type="subcellular location">
    <subcellularLocation>
        <location evidence="1">Cell envelope</location>
    </subcellularLocation>
</comment>